<evidence type="ECO:0000256" key="2">
    <source>
        <dbReference type="ARBA" id="ARBA00023315"/>
    </source>
</evidence>
<dbReference type="GO" id="GO:0005737">
    <property type="term" value="C:cytoplasm"/>
    <property type="evidence" value="ECO:0007669"/>
    <property type="project" value="TreeGrafter"/>
</dbReference>
<dbReference type="KEGG" id="acht:bsdcttw_28230"/>
<keyword evidence="1" id="KW-0808">Transferase</keyword>
<dbReference type="Pfam" id="PF13673">
    <property type="entry name" value="Acetyltransf_10"/>
    <property type="match status" value="1"/>
</dbReference>
<dbReference type="InterPro" id="IPR045039">
    <property type="entry name" value="NSI-like"/>
</dbReference>
<dbReference type="SUPFAM" id="SSF55729">
    <property type="entry name" value="Acyl-CoA N-acyltransferases (Nat)"/>
    <property type="match status" value="1"/>
</dbReference>
<dbReference type="AlphaFoldDB" id="A0A7I8DN99"/>
<sequence>MAFIGNAPTSYNISIMNLELKHSLTVKEYNSLRKSVNWKELPETQAERGLKNTYYLTAAVLDGQTVGMARLISDGGYVAYLADVVVNENYQGLGIGRLIMKDMLDYIKNTLSQGDQVMVILVAAKGKEEFYTKLGFIQRPNETYGAGMTLWLQSE</sequence>
<keyword evidence="2" id="KW-0012">Acyltransferase</keyword>
<dbReference type="InterPro" id="IPR016181">
    <property type="entry name" value="Acyl_CoA_acyltransferase"/>
</dbReference>
<dbReference type="CDD" id="cd04301">
    <property type="entry name" value="NAT_SF"/>
    <property type="match status" value="1"/>
</dbReference>
<dbReference type="PANTHER" id="PTHR43626:SF4">
    <property type="entry name" value="GCN5-RELATED N-ACETYLTRANSFERASE 2, CHLOROPLASTIC"/>
    <property type="match status" value="1"/>
</dbReference>
<proteinExistence type="predicted"/>
<organism evidence="4 5">
    <name type="scientific">Anaerocolumna chitinilytica</name>
    <dbReference type="NCBI Taxonomy" id="1727145"/>
    <lineage>
        <taxon>Bacteria</taxon>
        <taxon>Bacillati</taxon>
        <taxon>Bacillota</taxon>
        <taxon>Clostridia</taxon>
        <taxon>Lachnospirales</taxon>
        <taxon>Lachnospiraceae</taxon>
        <taxon>Anaerocolumna</taxon>
    </lineage>
</organism>
<feature type="domain" description="N-acetyltransferase" evidence="3">
    <location>
        <begin position="16"/>
        <end position="153"/>
    </location>
</feature>
<dbReference type="InterPro" id="IPR000182">
    <property type="entry name" value="GNAT_dom"/>
</dbReference>
<dbReference type="RefSeq" id="WP_185255514.1">
    <property type="nucleotide sequence ID" value="NZ_AP023368.1"/>
</dbReference>
<keyword evidence="5" id="KW-1185">Reference proteome</keyword>
<dbReference type="Proteomes" id="UP000515703">
    <property type="component" value="Chromosome"/>
</dbReference>
<reference evidence="4 5" key="1">
    <citation type="submission" date="2020-08" db="EMBL/GenBank/DDBJ databases">
        <title>Draft genome sequencing of an Anaerocolumna strain isolated from anoxic soil subjected to BSD treatment.</title>
        <authorList>
            <person name="Uek A."/>
            <person name="Tonouchi A."/>
        </authorList>
    </citation>
    <scope>NUCLEOTIDE SEQUENCE [LARGE SCALE GENOMIC DNA]</scope>
    <source>
        <strain evidence="4 5">CTTW</strain>
    </source>
</reference>
<evidence type="ECO:0000313" key="4">
    <source>
        <dbReference type="EMBL" id="BCJ99782.1"/>
    </source>
</evidence>
<dbReference type="PANTHER" id="PTHR43626">
    <property type="entry name" value="ACYL-COA N-ACYLTRANSFERASE"/>
    <property type="match status" value="1"/>
</dbReference>
<evidence type="ECO:0000259" key="3">
    <source>
        <dbReference type="PROSITE" id="PS51186"/>
    </source>
</evidence>
<dbReference type="EMBL" id="AP023368">
    <property type="protein sequence ID" value="BCJ99782.1"/>
    <property type="molecule type" value="Genomic_DNA"/>
</dbReference>
<protein>
    <recommendedName>
        <fullName evidence="3">N-acetyltransferase domain-containing protein</fullName>
    </recommendedName>
</protein>
<dbReference type="GO" id="GO:0008080">
    <property type="term" value="F:N-acetyltransferase activity"/>
    <property type="evidence" value="ECO:0007669"/>
    <property type="project" value="InterPro"/>
</dbReference>
<evidence type="ECO:0000256" key="1">
    <source>
        <dbReference type="ARBA" id="ARBA00022679"/>
    </source>
</evidence>
<evidence type="ECO:0000313" key="5">
    <source>
        <dbReference type="Proteomes" id="UP000515703"/>
    </source>
</evidence>
<dbReference type="Gene3D" id="3.40.630.30">
    <property type="match status" value="1"/>
</dbReference>
<name>A0A7I8DN99_9FIRM</name>
<dbReference type="PROSITE" id="PS51186">
    <property type="entry name" value="GNAT"/>
    <property type="match status" value="1"/>
</dbReference>
<gene>
    <name evidence="4" type="ORF">bsdcttw_28230</name>
</gene>
<accession>A0A7I8DN99</accession>
<reference evidence="4 5" key="2">
    <citation type="submission" date="2020-08" db="EMBL/GenBank/DDBJ databases">
        <authorList>
            <person name="Ueki A."/>
            <person name="Tonouchi A."/>
        </authorList>
    </citation>
    <scope>NUCLEOTIDE SEQUENCE [LARGE SCALE GENOMIC DNA]</scope>
    <source>
        <strain evidence="4 5">CTTW</strain>
    </source>
</reference>